<evidence type="ECO:0000313" key="9">
    <source>
        <dbReference type="EMBL" id="KAF9474820.1"/>
    </source>
</evidence>
<gene>
    <name evidence="9" type="ORF">BDN70DRAFT_884422</name>
</gene>
<accession>A0A9P6CVI7</accession>
<evidence type="ECO:0000256" key="2">
    <source>
        <dbReference type="ARBA" id="ARBA00022771"/>
    </source>
</evidence>
<dbReference type="GO" id="GO:0006355">
    <property type="term" value="P:regulation of DNA-templated transcription"/>
    <property type="evidence" value="ECO:0007669"/>
    <property type="project" value="InterPro"/>
</dbReference>
<protein>
    <submittedName>
        <fullName evidence="9">Uncharacterized protein</fullName>
    </submittedName>
</protein>
<feature type="compositionally biased region" description="Basic and acidic residues" evidence="5">
    <location>
        <begin position="566"/>
        <end position="576"/>
    </location>
</feature>
<name>A0A9P6CVI7_9AGAR</name>
<feature type="region of interest" description="Disordered" evidence="5">
    <location>
        <begin position="566"/>
        <end position="597"/>
    </location>
</feature>
<dbReference type="Gene3D" id="3.30.40.10">
    <property type="entry name" value="Zinc/RING finger domain, C3HC4 (zinc finger)"/>
    <property type="match status" value="3"/>
</dbReference>
<organism evidence="9 10">
    <name type="scientific">Pholiota conissans</name>
    <dbReference type="NCBI Taxonomy" id="109636"/>
    <lineage>
        <taxon>Eukaryota</taxon>
        <taxon>Fungi</taxon>
        <taxon>Dikarya</taxon>
        <taxon>Basidiomycota</taxon>
        <taxon>Agaricomycotina</taxon>
        <taxon>Agaricomycetes</taxon>
        <taxon>Agaricomycetidae</taxon>
        <taxon>Agaricales</taxon>
        <taxon>Agaricineae</taxon>
        <taxon>Strophariaceae</taxon>
        <taxon>Pholiota</taxon>
    </lineage>
</organism>
<evidence type="ECO:0000256" key="1">
    <source>
        <dbReference type="ARBA" id="ARBA00022723"/>
    </source>
</evidence>
<dbReference type="Proteomes" id="UP000807469">
    <property type="component" value="Unassembled WGS sequence"/>
</dbReference>
<keyword evidence="3" id="KW-0862">Zinc</keyword>
<dbReference type="SMART" id="SM00249">
    <property type="entry name" value="PHD"/>
    <property type="match status" value="3"/>
</dbReference>
<dbReference type="Pfam" id="PF01426">
    <property type="entry name" value="BAH"/>
    <property type="match status" value="1"/>
</dbReference>
<dbReference type="CDD" id="cd15497">
    <property type="entry name" value="PHD1_Snt2p_like"/>
    <property type="match status" value="1"/>
</dbReference>
<dbReference type="InterPro" id="IPR001025">
    <property type="entry name" value="BAH_dom"/>
</dbReference>
<dbReference type="GO" id="GO:0048189">
    <property type="term" value="C:Lid2 complex"/>
    <property type="evidence" value="ECO:0007669"/>
    <property type="project" value="TreeGrafter"/>
</dbReference>
<dbReference type="Pfam" id="PF00628">
    <property type="entry name" value="PHD"/>
    <property type="match status" value="1"/>
</dbReference>
<dbReference type="OrthoDB" id="336088at2759"/>
<evidence type="ECO:0000256" key="4">
    <source>
        <dbReference type="PROSITE-ProRule" id="PRU00146"/>
    </source>
</evidence>
<keyword evidence="2 4" id="KW-0863">Zinc-finger</keyword>
<evidence type="ECO:0000259" key="8">
    <source>
        <dbReference type="PROSITE" id="PS51805"/>
    </source>
</evidence>
<dbReference type="InterPro" id="IPR019786">
    <property type="entry name" value="Zinc_finger_PHD-type_CS"/>
</dbReference>
<dbReference type="GO" id="GO:0003682">
    <property type="term" value="F:chromatin binding"/>
    <property type="evidence" value="ECO:0007669"/>
    <property type="project" value="InterPro"/>
</dbReference>
<sequence>MSNPVYLKNGDLVKVNDHVYCSPSWDSRDGTPYSVARIMEFLPPEDAPKGEESKKYHYTRVRLAWYYRPSDVSDRPVADPRLLLAAIYSEVCDINQLRAKCHVVHRDKISDLSGWKKRPDRFYFNRLFDPYIKKEFEVIPSHDVRNLPDHIRDVLISRYEFIVAEKEVIPDLTDTIRLCDTCHDWCPSADSVLCDRCKKYFHMRCVQPPLMAKPSRGYGWTCAPCSRKHEEEVDSHELRHATPLSVNKNKSNAPAARGRGRPRKDKSLAEREENLPVKHFNMWPFRYFGQHTVAEDTLDPEDLIFPRTASRVGPKFQANVPPAPDPYNVPSEIEERGGDNTVEVLGIFNTFTESELAEAEEIKNRLSNDPKQRSSVDWLTEVVHRLSEAAMEGSMSNVKITLNRLDKWKKHETPYTDKDFSREEVVAFEDAIHQHGAELRAVRDEVASRSIYEVVRFYGHWKNMKLGEENRRLRSAGPPPTPVRAQYKSLAEASNGQHVGHSDDEASIIAQPSKTPSCGACRTRDSKIWWKAPKGLPTNILCDTCGTNWRKYADLNVRPLREESVPSAKIREKREGTPLAGPSTKRARTSTSVHSSPAPTISIAAQNRCLGCLRTGPPGKVLKCKQCGFRVHAGTVGAHVDPAAVDSWVCELCENEETLEASINPDCLLCPRASNEDKRRKPWPPQDSFLRACKPTESQGWAHILCAVFTPELTFTDASRLRLIEGLNTVARHKWSAKCCLCGEQEGAVIRCSDCNKEFHASCAWKQGHKFGFEIQPVKSSRRDTTITTTFKGETGCMNAIVSCKEHDHSKRDIYDICETNEGGETALQVYCQAYKQAPTSQAHGLLRKARRLDTILNIRNDVPTPLQTPTTSSEPECYRCHSQFSPAFYPVAETALALNGHRNGQDVWMCHKCHFDVNEASSAKSMGMMVS</sequence>
<dbReference type="InterPro" id="IPR013083">
    <property type="entry name" value="Znf_RING/FYVE/PHD"/>
</dbReference>
<dbReference type="InterPro" id="IPR029617">
    <property type="entry name" value="Snt2"/>
</dbReference>
<dbReference type="InterPro" id="IPR000679">
    <property type="entry name" value="Znf_GATA"/>
</dbReference>
<evidence type="ECO:0000313" key="10">
    <source>
        <dbReference type="Proteomes" id="UP000807469"/>
    </source>
</evidence>
<dbReference type="SMART" id="SM00439">
    <property type="entry name" value="BAH"/>
    <property type="match status" value="1"/>
</dbReference>
<dbReference type="PROSITE" id="PS51805">
    <property type="entry name" value="EPHD"/>
    <property type="match status" value="1"/>
</dbReference>
<dbReference type="EMBL" id="MU155360">
    <property type="protein sequence ID" value="KAF9474820.1"/>
    <property type="molecule type" value="Genomic_DNA"/>
</dbReference>
<dbReference type="PANTHER" id="PTHR47672">
    <property type="entry name" value="E3 UBIQUITIN-PROTEIN LIGASE SNT2"/>
    <property type="match status" value="1"/>
</dbReference>
<dbReference type="GO" id="GO:0043565">
    <property type="term" value="F:sequence-specific DNA binding"/>
    <property type="evidence" value="ECO:0007669"/>
    <property type="project" value="InterPro"/>
</dbReference>
<reference evidence="9" key="1">
    <citation type="submission" date="2020-11" db="EMBL/GenBank/DDBJ databases">
        <authorList>
            <consortium name="DOE Joint Genome Institute"/>
            <person name="Ahrendt S."/>
            <person name="Riley R."/>
            <person name="Andreopoulos W."/>
            <person name="Labutti K."/>
            <person name="Pangilinan J."/>
            <person name="Ruiz-Duenas F.J."/>
            <person name="Barrasa J.M."/>
            <person name="Sanchez-Garcia M."/>
            <person name="Camarero S."/>
            <person name="Miyauchi S."/>
            <person name="Serrano A."/>
            <person name="Linde D."/>
            <person name="Babiker R."/>
            <person name="Drula E."/>
            <person name="Ayuso-Fernandez I."/>
            <person name="Pacheco R."/>
            <person name="Padilla G."/>
            <person name="Ferreira P."/>
            <person name="Barriuso J."/>
            <person name="Kellner H."/>
            <person name="Castanera R."/>
            <person name="Alfaro M."/>
            <person name="Ramirez L."/>
            <person name="Pisabarro A.G."/>
            <person name="Kuo A."/>
            <person name="Tritt A."/>
            <person name="Lipzen A."/>
            <person name="He G."/>
            <person name="Yan M."/>
            <person name="Ng V."/>
            <person name="Cullen D."/>
            <person name="Martin F."/>
            <person name="Rosso M.-N."/>
            <person name="Henrissat B."/>
            <person name="Hibbett D."/>
            <person name="Martinez A.T."/>
            <person name="Grigoriev I.V."/>
        </authorList>
    </citation>
    <scope>NUCLEOTIDE SEQUENCE</scope>
    <source>
        <strain evidence="9">CIRM-BRFM 674</strain>
    </source>
</reference>
<feature type="region of interest" description="Disordered" evidence="5">
    <location>
        <begin position="233"/>
        <end position="271"/>
    </location>
</feature>
<dbReference type="InterPro" id="IPR011011">
    <property type="entry name" value="Znf_FYVE_PHD"/>
</dbReference>
<dbReference type="InterPro" id="IPR019787">
    <property type="entry name" value="Znf_PHD-finger"/>
</dbReference>
<dbReference type="Pfam" id="PF13832">
    <property type="entry name" value="zf-HC5HC2H_2"/>
    <property type="match status" value="1"/>
</dbReference>
<dbReference type="SUPFAM" id="SSF57903">
    <property type="entry name" value="FYVE/PHD zinc finger"/>
    <property type="match status" value="2"/>
</dbReference>
<dbReference type="GO" id="GO:0036205">
    <property type="term" value="P:histone catabolic process"/>
    <property type="evidence" value="ECO:0007669"/>
    <property type="project" value="TreeGrafter"/>
</dbReference>
<feature type="domain" description="BAH" evidence="7">
    <location>
        <begin position="11"/>
        <end position="139"/>
    </location>
</feature>
<keyword evidence="1" id="KW-0479">Metal-binding</keyword>
<dbReference type="CDD" id="cd04710">
    <property type="entry name" value="BAH_fungalPHD"/>
    <property type="match status" value="1"/>
</dbReference>
<dbReference type="InterPro" id="IPR034732">
    <property type="entry name" value="EPHD"/>
</dbReference>
<dbReference type="Gene3D" id="1.10.10.60">
    <property type="entry name" value="Homeodomain-like"/>
    <property type="match status" value="1"/>
</dbReference>
<evidence type="ECO:0000259" key="6">
    <source>
        <dbReference type="PROSITE" id="PS50016"/>
    </source>
</evidence>
<dbReference type="SMART" id="SM00401">
    <property type="entry name" value="ZnF_GATA"/>
    <property type="match status" value="1"/>
</dbReference>
<feature type="domain" description="PHD-type" evidence="8">
    <location>
        <begin position="664"/>
        <end position="794"/>
    </location>
</feature>
<dbReference type="PROSITE" id="PS51038">
    <property type="entry name" value="BAH"/>
    <property type="match status" value="1"/>
</dbReference>
<dbReference type="PROSITE" id="PS01359">
    <property type="entry name" value="ZF_PHD_1"/>
    <property type="match status" value="1"/>
</dbReference>
<comment type="caution">
    <text evidence="9">The sequence shown here is derived from an EMBL/GenBank/DDBJ whole genome shotgun (WGS) entry which is preliminary data.</text>
</comment>
<keyword evidence="10" id="KW-1185">Reference proteome</keyword>
<dbReference type="InterPro" id="IPR043151">
    <property type="entry name" value="BAH_sf"/>
</dbReference>
<evidence type="ECO:0000259" key="7">
    <source>
        <dbReference type="PROSITE" id="PS51038"/>
    </source>
</evidence>
<dbReference type="GO" id="GO:0004842">
    <property type="term" value="F:ubiquitin-protein transferase activity"/>
    <property type="evidence" value="ECO:0007669"/>
    <property type="project" value="TreeGrafter"/>
</dbReference>
<dbReference type="InterPro" id="IPR001965">
    <property type="entry name" value="Znf_PHD"/>
</dbReference>
<evidence type="ECO:0000256" key="3">
    <source>
        <dbReference type="ARBA" id="ARBA00022833"/>
    </source>
</evidence>
<dbReference type="AlphaFoldDB" id="A0A9P6CVI7"/>
<dbReference type="GO" id="GO:0008270">
    <property type="term" value="F:zinc ion binding"/>
    <property type="evidence" value="ECO:0007669"/>
    <property type="project" value="UniProtKB-KW"/>
</dbReference>
<evidence type="ECO:0000256" key="5">
    <source>
        <dbReference type="SAM" id="MobiDB-lite"/>
    </source>
</evidence>
<dbReference type="CDD" id="cd15571">
    <property type="entry name" value="ePHD"/>
    <property type="match status" value="1"/>
</dbReference>
<dbReference type="PROSITE" id="PS50016">
    <property type="entry name" value="ZF_PHD_2"/>
    <property type="match status" value="1"/>
</dbReference>
<proteinExistence type="predicted"/>
<dbReference type="PANTHER" id="PTHR47672:SF1">
    <property type="entry name" value="E3 UBIQUITIN-PROTEIN LIGASE SNT2"/>
    <property type="match status" value="1"/>
</dbReference>
<dbReference type="Gene3D" id="2.30.30.490">
    <property type="match status" value="1"/>
</dbReference>
<feature type="domain" description="PHD-type" evidence="6">
    <location>
        <begin position="176"/>
        <end position="228"/>
    </location>
</feature>